<keyword evidence="7" id="KW-1185">Reference proteome</keyword>
<evidence type="ECO:0000313" key="7">
    <source>
        <dbReference type="Proteomes" id="UP000694864"/>
    </source>
</evidence>
<feature type="domain" description="Glycoside hydrolase family 5" evidence="6">
    <location>
        <begin position="221"/>
        <end position="413"/>
    </location>
</feature>
<dbReference type="GeneID" id="104768263"/>
<dbReference type="RefSeq" id="XP_019097282.1">
    <property type="nucleotide sequence ID" value="XM_019241737.1"/>
</dbReference>
<dbReference type="InterPro" id="IPR017853">
    <property type="entry name" value="GH"/>
</dbReference>
<keyword evidence="4" id="KW-0378">Hydrolase</keyword>
<keyword evidence="5" id="KW-0326">Glycosidase</keyword>
<sequence length="480" mass="53860">MVLAADNSTRGKVTEVFQQASAVGMTVGRTWAFNDGQWRALQKSPSVYDEEVFKALDFVVSEARKYKIRLILSLVNNWDAYGGKAQYVKWGNASGLNLTSDDDFFTNPTLRNFYQSHVRTVLNRVNTYTNITYKNDPTIFAWELMNEPRCPSDPSGDKLQSWIQEMAAFVKSIDAKHLVEIGLEGFYGPSAPARTRYNPNSYAAQVGTDFIRNNQALGVDFATTVLNRVNTYTNITYKNDPTIFAWELMNEPRCPSDPSGDKLQSWIQEMAAFVKSIDAKHLVEIGLEGFYGPSAPARTRYNPNSYAAQVGTDFIRNNQALGVDFATVHVYPDTWISTAVSNSFLEFTSSWMQSHVEDAEMYLGMPVLFTEFGVSAHDPGFNTSFRDMMLNTVYKMTLNSTRKGGAGAGSLVWQVFPQGAEFMDDGYAVYLTRAHTASKIISLQSKRLAIFNSLCSWRCKWGCKKKNQTALDALLSHDEL</sequence>
<dbReference type="Pfam" id="PF26410">
    <property type="entry name" value="GH5_mannosidase"/>
    <property type="match status" value="2"/>
</dbReference>
<protein>
    <recommendedName>
        <fullName evidence="3">mannan endo-1,4-beta-mannosidase</fullName>
        <ecNumber evidence="3">3.2.1.78</ecNumber>
    </recommendedName>
</protein>
<feature type="domain" description="Glycoside hydrolase family 5" evidence="6">
    <location>
        <begin position="39"/>
        <end position="188"/>
    </location>
</feature>
<accession>A0ABM1RE44</accession>
<evidence type="ECO:0000256" key="5">
    <source>
        <dbReference type="ARBA" id="ARBA00023295"/>
    </source>
</evidence>
<dbReference type="PANTHER" id="PTHR31451">
    <property type="match status" value="1"/>
</dbReference>
<dbReference type="PANTHER" id="PTHR31451:SF54">
    <property type="entry name" value="MANNAN ENDO-1,4-BETA-MANNOSIDASE 6"/>
    <property type="match status" value="1"/>
</dbReference>
<comment type="similarity">
    <text evidence="2">Belongs to the glycosyl hydrolase 5 (cellulase A) family.</text>
</comment>
<comment type="catalytic activity">
    <reaction evidence="1">
        <text>Random hydrolysis of (1-&gt;4)-beta-D-mannosidic linkages in mannans, galactomannans and glucomannans.</text>
        <dbReference type="EC" id="3.2.1.78"/>
    </reaction>
</comment>
<reference evidence="8" key="2">
    <citation type="submission" date="2025-08" db="UniProtKB">
        <authorList>
            <consortium name="RefSeq"/>
        </authorList>
    </citation>
    <scope>IDENTIFICATION</scope>
    <source>
        <tissue evidence="8">Leaf</tissue>
    </source>
</reference>
<dbReference type="EC" id="3.2.1.78" evidence="3"/>
<gene>
    <name evidence="8" type="primary">LOC104768263</name>
</gene>
<dbReference type="Gene3D" id="3.20.20.80">
    <property type="entry name" value="Glycosidases"/>
    <property type="match status" value="2"/>
</dbReference>
<reference evidence="7" key="1">
    <citation type="journal article" date="2014" name="Nat. Commun.">
        <title>The emerging biofuel crop Camelina sativa retains a highly undifferentiated hexaploid genome structure.</title>
        <authorList>
            <person name="Kagale S."/>
            <person name="Koh C."/>
            <person name="Nixon J."/>
            <person name="Bollina V."/>
            <person name="Clarke W.E."/>
            <person name="Tuteja R."/>
            <person name="Spillane C."/>
            <person name="Robinson S.J."/>
            <person name="Links M.G."/>
            <person name="Clarke C."/>
            <person name="Higgins E.E."/>
            <person name="Huebert T."/>
            <person name="Sharpe A.G."/>
            <person name="Parkin I.A."/>
        </authorList>
    </citation>
    <scope>NUCLEOTIDE SEQUENCE [LARGE SCALE GENOMIC DNA]</scope>
    <source>
        <strain evidence="7">cv. DH55</strain>
    </source>
</reference>
<name>A0ABM1RE44_CAMSA</name>
<dbReference type="InterPro" id="IPR045053">
    <property type="entry name" value="MAN-like"/>
</dbReference>
<proteinExistence type="inferred from homology"/>
<evidence type="ECO:0000313" key="8">
    <source>
        <dbReference type="RefSeq" id="XP_019097282.1"/>
    </source>
</evidence>
<evidence type="ECO:0000256" key="1">
    <source>
        <dbReference type="ARBA" id="ARBA00001678"/>
    </source>
</evidence>
<evidence type="ECO:0000256" key="2">
    <source>
        <dbReference type="ARBA" id="ARBA00005641"/>
    </source>
</evidence>
<dbReference type="InterPro" id="IPR001547">
    <property type="entry name" value="Glyco_hydro_5"/>
</dbReference>
<evidence type="ECO:0000256" key="3">
    <source>
        <dbReference type="ARBA" id="ARBA00012706"/>
    </source>
</evidence>
<dbReference type="SUPFAM" id="SSF51445">
    <property type="entry name" value="(Trans)glycosidases"/>
    <property type="match status" value="2"/>
</dbReference>
<organism evidence="7 8">
    <name type="scientific">Camelina sativa</name>
    <name type="common">False flax</name>
    <name type="synonym">Myagrum sativum</name>
    <dbReference type="NCBI Taxonomy" id="90675"/>
    <lineage>
        <taxon>Eukaryota</taxon>
        <taxon>Viridiplantae</taxon>
        <taxon>Streptophyta</taxon>
        <taxon>Embryophyta</taxon>
        <taxon>Tracheophyta</taxon>
        <taxon>Spermatophyta</taxon>
        <taxon>Magnoliopsida</taxon>
        <taxon>eudicotyledons</taxon>
        <taxon>Gunneridae</taxon>
        <taxon>Pentapetalae</taxon>
        <taxon>rosids</taxon>
        <taxon>malvids</taxon>
        <taxon>Brassicales</taxon>
        <taxon>Brassicaceae</taxon>
        <taxon>Camelineae</taxon>
        <taxon>Camelina</taxon>
    </lineage>
</organism>
<evidence type="ECO:0000259" key="6">
    <source>
        <dbReference type="Pfam" id="PF26410"/>
    </source>
</evidence>
<dbReference type="Proteomes" id="UP000694864">
    <property type="component" value="Chromosome 20"/>
</dbReference>
<evidence type="ECO:0000256" key="4">
    <source>
        <dbReference type="ARBA" id="ARBA00022801"/>
    </source>
</evidence>